<evidence type="ECO:0000256" key="3">
    <source>
        <dbReference type="ARBA" id="ARBA00023125"/>
    </source>
</evidence>
<keyword evidence="1" id="KW-0159">Chromosome partition</keyword>
<dbReference type="InterPro" id="IPR011010">
    <property type="entry name" value="DNA_brk_join_enz"/>
</dbReference>
<gene>
    <name evidence="8" type="primary">xerD_2</name>
    <name evidence="8" type="ORF">BN961_04039</name>
</gene>
<dbReference type="OrthoDB" id="9801717at2"/>
<feature type="domain" description="Tyr recombinase" evidence="6">
    <location>
        <begin position="120"/>
        <end position="305"/>
    </location>
</feature>
<name>A0A090MWF0_AFIFE</name>
<dbReference type="Pfam" id="PF02899">
    <property type="entry name" value="Phage_int_SAM_1"/>
    <property type="match status" value="1"/>
</dbReference>
<proteinExistence type="predicted"/>
<evidence type="ECO:0000313" key="9">
    <source>
        <dbReference type="Proteomes" id="UP000035762"/>
    </source>
</evidence>
<dbReference type="PROSITE" id="PS51898">
    <property type="entry name" value="TYR_RECOMBINASE"/>
    <property type="match status" value="1"/>
</dbReference>
<evidence type="ECO:0000256" key="1">
    <source>
        <dbReference type="ARBA" id="ARBA00022829"/>
    </source>
</evidence>
<keyword evidence="9" id="KW-1185">Reference proteome</keyword>
<dbReference type="InterPro" id="IPR004107">
    <property type="entry name" value="Integrase_SAM-like_N"/>
</dbReference>
<dbReference type="Proteomes" id="UP000035762">
    <property type="component" value="Unassembled WGS sequence"/>
</dbReference>
<evidence type="ECO:0000256" key="4">
    <source>
        <dbReference type="ARBA" id="ARBA00023172"/>
    </source>
</evidence>
<dbReference type="GO" id="GO:0006310">
    <property type="term" value="P:DNA recombination"/>
    <property type="evidence" value="ECO:0007669"/>
    <property type="project" value="UniProtKB-KW"/>
</dbReference>
<reference evidence="8 9" key="1">
    <citation type="journal article" date="2014" name="Genome Announc.">
        <title>Genome Sequence of Afipia felis Strain 76713, Isolated in Hospital Water Using an Amoeba Co-Culture Procedure.</title>
        <authorList>
            <person name="Benamar S."/>
            <person name="La Scola B."/>
            <person name="Croce O."/>
        </authorList>
    </citation>
    <scope>NUCLEOTIDE SEQUENCE [LARGE SCALE GENOMIC DNA]</scope>
    <source>
        <strain evidence="8 9">76713</strain>
    </source>
</reference>
<dbReference type="AlphaFoldDB" id="A0A090MWF0"/>
<dbReference type="InterPro" id="IPR010998">
    <property type="entry name" value="Integrase_recombinase_N"/>
</dbReference>
<dbReference type="Gene3D" id="1.10.443.10">
    <property type="entry name" value="Intergrase catalytic core"/>
    <property type="match status" value="1"/>
</dbReference>
<dbReference type="PANTHER" id="PTHR30349:SF81">
    <property type="entry name" value="TYROSINE RECOMBINASE XERC"/>
    <property type="match status" value="1"/>
</dbReference>
<keyword evidence="4" id="KW-0233">DNA recombination</keyword>
<comment type="caution">
    <text evidence="8">The sequence shown here is derived from an EMBL/GenBank/DDBJ whole genome shotgun (WGS) entry which is preliminary data.</text>
</comment>
<dbReference type="InterPro" id="IPR050090">
    <property type="entry name" value="Tyrosine_recombinase_XerCD"/>
</dbReference>
<dbReference type="RefSeq" id="WP_048758248.1">
    <property type="nucleotide sequence ID" value="NZ_CCAZ020000004.1"/>
</dbReference>
<accession>A0A090MWF0</accession>
<evidence type="ECO:0000259" key="7">
    <source>
        <dbReference type="PROSITE" id="PS51900"/>
    </source>
</evidence>
<keyword evidence="3 5" id="KW-0238">DNA-binding</keyword>
<dbReference type="GO" id="GO:0003677">
    <property type="term" value="F:DNA binding"/>
    <property type="evidence" value="ECO:0007669"/>
    <property type="project" value="UniProtKB-UniRule"/>
</dbReference>
<sequence length="331" mass="37005">MTNPLPRLIERFFGQRLARQRNVSPHTIASYRDTFKLFLKFAHRRTGKFPSALRLEDFDAELVVAFLDGLDSERHASPATYNLRLTAIRCFFRFLAFEEPAYSGQIQRVLAIPGKIGSKREVQFLTRSEIEAILSAPDRRTWLGRRDHVLILTAVQTGMRLSELVSLDRSAVTIGIGAHIRCFGKGRKERTTPITRMLNATLKAWLEEPPVGNGNALFPTVYGGRMSPDAVQYLLTKYVLTASKGCSSLRSKRISPHVLRHSAAMELLDGGVDSTVISLWLGHESTRSTQPYLHAHLAIKEAALAKIGPFNGHSPGRFRAGDELLAFLDKL</sequence>
<dbReference type="PROSITE" id="PS51900">
    <property type="entry name" value="CB"/>
    <property type="match status" value="1"/>
</dbReference>
<dbReference type="EMBL" id="CCAZ020000004">
    <property type="protein sequence ID" value="CEG10599.1"/>
    <property type="molecule type" value="Genomic_DNA"/>
</dbReference>
<dbReference type="Pfam" id="PF00589">
    <property type="entry name" value="Phage_integrase"/>
    <property type="match status" value="1"/>
</dbReference>
<dbReference type="GO" id="GO:0007059">
    <property type="term" value="P:chromosome segregation"/>
    <property type="evidence" value="ECO:0007669"/>
    <property type="project" value="UniProtKB-KW"/>
</dbReference>
<evidence type="ECO:0000256" key="5">
    <source>
        <dbReference type="PROSITE-ProRule" id="PRU01248"/>
    </source>
</evidence>
<evidence type="ECO:0000256" key="2">
    <source>
        <dbReference type="ARBA" id="ARBA00022908"/>
    </source>
</evidence>
<dbReference type="InterPro" id="IPR013762">
    <property type="entry name" value="Integrase-like_cat_sf"/>
</dbReference>
<dbReference type="Gene3D" id="1.10.150.130">
    <property type="match status" value="1"/>
</dbReference>
<evidence type="ECO:0000313" key="8">
    <source>
        <dbReference type="EMBL" id="CEG10599.1"/>
    </source>
</evidence>
<evidence type="ECO:0000259" key="6">
    <source>
        <dbReference type="PROSITE" id="PS51898"/>
    </source>
</evidence>
<feature type="domain" description="Core-binding (CB)" evidence="7">
    <location>
        <begin position="3"/>
        <end position="96"/>
    </location>
</feature>
<dbReference type="SUPFAM" id="SSF56349">
    <property type="entry name" value="DNA breaking-rejoining enzymes"/>
    <property type="match status" value="1"/>
</dbReference>
<dbReference type="InterPro" id="IPR044068">
    <property type="entry name" value="CB"/>
</dbReference>
<dbReference type="GO" id="GO:0015074">
    <property type="term" value="P:DNA integration"/>
    <property type="evidence" value="ECO:0007669"/>
    <property type="project" value="UniProtKB-KW"/>
</dbReference>
<dbReference type="PANTHER" id="PTHR30349">
    <property type="entry name" value="PHAGE INTEGRASE-RELATED"/>
    <property type="match status" value="1"/>
</dbReference>
<keyword evidence="2" id="KW-0229">DNA integration</keyword>
<dbReference type="InterPro" id="IPR002104">
    <property type="entry name" value="Integrase_catalytic"/>
</dbReference>
<protein>
    <submittedName>
        <fullName evidence="8">Tyrosine recombinase XerD</fullName>
    </submittedName>
</protein>
<organism evidence="8 9">
    <name type="scientific">Afipia felis</name>
    <name type="common">Cat scratch disease bacillus</name>
    <dbReference type="NCBI Taxonomy" id="1035"/>
    <lineage>
        <taxon>Bacteria</taxon>
        <taxon>Pseudomonadati</taxon>
        <taxon>Pseudomonadota</taxon>
        <taxon>Alphaproteobacteria</taxon>
        <taxon>Hyphomicrobiales</taxon>
        <taxon>Nitrobacteraceae</taxon>
        <taxon>Afipia</taxon>
    </lineage>
</organism>
<dbReference type="STRING" id="1035.BN961_04039"/>